<dbReference type="InterPro" id="IPR036249">
    <property type="entry name" value="Thioredoxin-like_sf"/>
</dbReference>
<dbReference type="CDD" id="cd11069">
    <property type="entry name" value="CYP_FUM15-like"/>
    <property type="match status" value="1"/>
</dbReference>
<dbReference type="PANTHER" id="PTHR24305:SF166">
    <property type="entry name" value="CYTOCHROME P450 12A4, MITOCHONDRIAL-RELATED"/>
    <property type="match status" value="1"/>
</dbReference>
<accession>A0ABR0E7M4</accession>
<dbReference type="PRINTS" id="PR00463">
    <property type="entry name" value="EP450I"/>
</dbReference>
<feature type="domain" description="DSBA-like thioredoxin" evidence="2">
    <location>
        <begin position="574"/>
        <end position="760"/>
    </location>
</feature>
<comment type="similarity">
    <text evidence="1">Belongs to the cytochrome P450 family.</text>
</comment>
<dbReference type="Pfam" id="PF01323">
    <property type="entry name" value="DSBA"/>
    <property type="match status" value="2"/>
</dbReference>
<dbReference type="EMBL" id="JAXOVC010000009">
    <property type="protein sequence ID" value="KAK4497324.1"/>
    <property type="molecule type" value="Genomic_DNA"/>
</dbReference>
<evidence type="ECO:0000259" key="2">
    <source>
        <dbReference type="Pfam" id="PF01323"/>
    </source>
</evidence>
<dbReference type="Proteomes" id="UP001305779">
    <property type="component" value="Unassembled WGS sequence"/>
</dbReference>
<reference evidence="3 4" key="1">
    <citation type="journal article" date="2023" name="G3 (Bethesda)">
        <title>A chromosome-level genome assembly of Zasmidium syzygii isolated from banana leaves.</title>
        <authorList>
            <person name="van Westerhoven A.C."/>
            <person name="Mehrabi R."/>
            <person name="Talebi R."/>
            <person name="Steentjes M.B.F."/>
            <person name="Corcolon B."/>
            <person name="Chong P.A."/>
            <person name="Kema G.H.J."/>
            <person name="Seidl M.F."/>
        </authorList>
    </citation>
    <scope>NUCLEOTIDE SEQUENCE [LARGE SCALE GENOMIC DNA]</scope>
    <source>
        <strain evidence="3 4">P124</strain>
    </source>
</reference>
<dbReference type="Gene3D" id="3.40.30.10">
    <property type="entry name" value="Glutaredoxin"/>
    <property type="match status" value="2"/>
</dbReference>
<gene>
    <name evidence="3" type="ORF">PRZ48_011774</name>
</gene>
<comment type="caution">
    <text evidence="3">The sequence shown here is derived from an EMBL/GenBank/DDBJ whole genome shotgun (WGS) entry which is preliminary data.</text>
</comment>
<dbReference type="SUPFAM" id="SSF52833">
    <property type="entry name" value="Thioredoxin-like"/>
    <property type="match status" value="2"/>
</dbReference>
<evidence type="ECO:0000313" key="4">
    <source>
        <dbReference type="Proteomes" id="UP001305779"/>
    </source>
</evidence>
<name>A0ABR0E7M4_ZASCE</name>
<dbReference type="InterPro" id="IPR001128">
    <property type="entry name" value="Cyt_P450"/>
</dbReference>
<dbReference type="InterPro" id="IPR050121">
    <property type="entry name" value="Cytochrome_P450_monoxygenase"/>
</dbReference>
<sequence>MASNIPKPVLFLLATAGESAIITKTVPLEYLPTPPLSRVFIRLAIVQLAVYCIYRWFIYPFFLSPLRKLPGPKVSVAESLSMSSILILRQGELPIIANGGAAFERPAGRSFLRWMKEVPNEGLIHFRGLFHQDRLLVTDLKILGELLVTRSYDFEKPKPLRDFLRYILGDGLIIVEGDVHKFQRKNIMPAFTFRAIKDLYPIFWEKSSQLTQGVSQQLAEGSAQKSAEGEPIVEVNHWANQVTMDIIGMAAMGRDFHALKNGEDPLIVNYEELLEPTKEKNVYFLLNILLSPPVVAKIPWKLNERSKIIQQNIVNISLQLVKEKKEAMKTEAEGVSKDLLSLLIRTNNFSDQQLVDQMLTFLAAGHETTSSAFTWATYLLSTHPEIQTALRKEIQEHLPSPNDPVPKDFDIATVIESLPLLNGVCNETIRLYPTVPTTVRDSNKPTQLGGVHIPKHTEIILSPWATNRNPAFWGSTADEFVPERWIDTDPKTGERKPNNNGGAPSNYAILTFLHGPRSCIGQGFAKAELRCLVAAFTGCFEMVMADPNEEVVPHGVVTTKPKNGMHLKLKYLALATRTHCTLHYKPVLLGAIYRATAAPQGAAGSASDVFNPTKKALSARAFRRTIKRTGIPYNEPPRHPQKTTAALRLLYYVGEQDRPTLTRELYRAYWVDGEDVSDKGVLIRAVRRAGIEGVVGAIEDGRFEGAEQRRLLEVSTDLAVKRGSPGVPGFWVPGEVWVDKKGVRREGRLYWGQDRMHFVEAVLIALNEGRNGDSLGRLGRDLGSLVPRGRRGGIPEGEEVKVEFWYDFSSPWAFLGWTQLERLKRTFGERLQIVMKPFLLGILFREIGAPNTPMTAVSEQKRNYSNLDHGDWVRWWNAVNEQNGRPDQPIDFYWADIFPIRTPTVLRAAIAEPALVAPLYRACWQDNLNMSSDSVLAEVITSAGFDSQAVLSKANSDAVKKDLRARTAEAKGAGLCGVPTYRVFRRKVDSEEDWRQSGDLVWGQDEVAVVEDLIAGWDGEGIAKVEDGGRSKL</sequence>
<dbReference type="InterPro" id="IPR036396">
    <property type="entry name" value="Cyt_P450_sf"/>
</dbReference>
<organism evidence="3 4">
    <name type="scientific">Zasmidium cellare</name>
    <name type="common">Wine cellar mold</name>
    <name type="synonym">Racodium cellare</name>
    <dbReference type="NCBI Taxonomy" id="395010"/>
    <lineage>
        <taxon>Eukaryota</taxon>
        <taxon>Fungi</taxon>
        <taxon>Dikarya</taxon>
        <taxon>Ascomycota</taxon>
        <taxon>Pezizomycotina</taxon>
        <taxon>Dothideomycetes</taxon>
        <taxon>Dothideomycetidae</taxon>
        <taxon>Mycosphaerellales</taxon>
        <taxon>Mycosphaerellaceae</taxon>
        <taxon>Zasmidium</taxon>
    </lineage>
</organism>
<keyword evidence="4" id="KW-1185">Reference proteome</keyword>
<dbReference type="SUPFAM" id="SSF48264">
    <property type="entry name" value="Cytochrome P450"/>
    <property type="match status" value="1"/>
</dbReference>
<dbReference type="PRINTS" id="PR00385">
    <property type="entry name" value="P450"/>
</dbReference>
<dbReference type="InterPro" id="IPR002401">
    <property type="entry name" value="Cyt_P450_E_grp-I"/>
</dbReference>
<dbReference type="PANTHER" id="PTHR24305">
    <property type="entry name" value="CYTOCHROME P450"/>
    <property type="match status" value="1"/>
</dbReference>
<proteinExistence type="inferred from homology"/>
<dbReference type="InterPro" id="IPR001853">
    <property type="entry name" value="DSBA-like_thioredoxin_dom"/>
</dbReference>
<feature type="domain" description="DSBA-like thioredoxin" evidence="2">
    <location>
        <begin position="909"/>
        <end position="1014"/>
    </location>
</feature>
<protein>
    <recommendedName>
        <fullName evidence="2">DSBA-like thioredoxin domain-containing protein</fullName>
    </recommendedName>
</protein>
<evidence type="ECO:0000256" key="1">
    <source>
        <dbReference type="ARBA" id="ARBA00010617"/>
    </source>
</evidence>
<evidence type="ECO:0000313" key="3">
    <source>
        <dbReference type="EMBL" id="KAK4497324.1"/>
    </source>
</evidence>
<dbReference type="Gene3D" id="1.10.630.10">
    <property type="entry name" value="Cytochrome P450"/>
    <property type="match status" value="1"/>
</dbReference>
<dbReference type="Pfam" id="PF00067">
    <property type="entry name" value="p450"/>
    <property type="match status" value="1"/>
</dbReference>